<dbReference type="GO" id="GO:0005975">
    <property type="term" value="P:carbohydrate metabolic process"/>
    <property type="evidence" value="ECO:0007669"/>
    <property type="project" value="InterPro"/>
</dbReference>
<protein>
    <recommendedName>
        <fullName evidence="4">Glycoside hydrolase family 15</fullName>
    </recommendedName>
</protein>
<dbReference type="InterPro" id="IPR012341">
    <property type="entry name" value="6hp_glycosidase-like_sf"/>
</dbReference>
<keyword evidence="1" id="KW-1133">Transmembrane helix</keyword>
<evidence type="ECO:0000313" key="2">
    <source>
        <dbReference type="EMBL" id="SDV00430.1"/>
    </source>
</evidence>
<dbReference type="GO" id="GO:0004553">
    <property type="term" value="F:hydrolase activity, hydrolyzing O-glycosyl compounds"/>
    <property type="evidence" value="ECO:0007669"/>
    <property type="project" value="TreeGrafter"/>
</dbReference>
<reference evidence="3" key="1">
    <citation type="submission" date="2016-10" db="EMBL/GenBank/DDBJ databases">
        <authorList>
            <person name="Varghese N."/>
            <person name="Submissions S."/>
        </authorList>
    </citation>
    <scope>NUCLEOTIDE SEQUENCE [LARGE SCALE GENOMIC DNA]</scope>
    <source>
        <strain evidence="3">DSM 21743</strain>
    </source>
</reference>
<keyword evidence="1" id="KW-0812">Transmembrane</keyword>
<keyword evidence="3" id="KW-1185">Reference proteome</keyword>
<evidence type="ECO:0000256" key="1">
    <source>
        <dbReference type="SAM" id="Phobius"/>
    </source>
</evidence>
<evidence type="ECO:0000313" key="3">
    <source>
        <dbReference type="Proteomes" id="UP000198825"/>
    </source>
</evidence>
<name>A0A1H2N4N5_9ACTN</name>
<dbReference type="Gene3D" id="1.50.10.10">
    <property type="match status" value="1"/>
</dbReference>
<gene>
    <name evidence="2" type="ORF">SAMN04488544_3317</name>
</gene>
<keyword evidence="1" id="KW-0472">Membrane</keyword>
<dbReference type="STRING" id="546874.SAMN04488544_3317"/>
<organism evidence="2 3">
    <name type="scientific">Microlunatus sagamiharensis</name>
    <dbReference type="NCBI Taxonomy" id="546874"/>
    <lineage>
        <taxon>Bacteria</taxon>
        <taxon>Bacillati</taxon>
        <taxon>Actinomycetota</taxon>
        <taxon>Actinomycetes</taxon>
        <taxon>Propionibacteriales</taxon>
        <taxon>Propionibacteriaceae</taxon>
        <taxon>Microlunatus</taxon>
    </lineage>
</organism>
<dbReference type="Proteomes" id="UP000198825">
    <property type="component" value="Chromosome I"/>
</dbReference>
<dbReference type="PANTHER" id="PTHR31616:SF0">
    <property type="entry name" value="GLUCAN 1,4-ALPHA-GLUCOSIDASE"/>
    <property type="match status" value="1"/>
</dbReference>
<dbReference type="PANTHER" id="PTHR31616">
    <property type="entry name" value="TREHALASE"/>
    <property type="match status" value="1"/>
</dbReference>
<proteinExistence type="predicted"/>
<sequence length="451" mass="48080">MTLHHSETASWLSKAVRNRRAWSGFFALVIFAAMIPLAVRFHNQANVALHDETVAIGPGGQTIFVTDASRLVPGYRVTVDNEDAAAAVREQQAWLDRGTIPSAASVPSPDLARLALLDLHVLSRDHNVAVAGWSPKWRYVWPRDLAFVASAFSRTGHYDDAVSGLAFLQRVQPNDGVFMARYLPDGSGVPDARGPQLDGSGWSLWAIGQVLQEAPSAEVRRATAAQFRPMLDRSTQATLAAVRTSNGLPPSTSDYWEVKPAGTTLATSAVLLAGLRNSAYAYSVLADPDRSQEAADAANKLQAAIAEGFGPDGYPRYLGGSHTSVDLGVSFLLPPFGNDTDPEALTSWRRAPRYMHRPAGGLAPGGSWRRDGISWTPTVGTVAVTAACVDPPTAATWLTWIASHRTSAGSIPEKVLDDGQPASVTPLGWSAASVVIALDELSHGCNSIKSD</sequence>
<dbReference type="SUPFAM" id="SSF48208">
    <property type="entry name" value="Six-hairpin glycosidases"/>
    <property type="match status" value="1"/>
</dbReference>
<feature type="transmembrane region" description="Helical" evidence="1">
    <location>
        <begin position="21"/>
        <end position="39"/>
    </location>
</feature>
<accession>A0A1H2N4N5</accession>
<evidence type="ECO:0008006" key="4">
    <source>
        <dbReference type="Google" id="ProtNLM"/>
    </source>
</evidence>
<dbReference type="InterPro" id="IPR008928">
    <property type="entry name" value="6-hairpin_glycosidase_sf"/>
</dbReference>
<dbReference type="AlphaFoldDB" id="A0A1H2N4N5"/>
<dbReference type="EMBL" id="LT629799">
    <property type="protein sequence ID" value="SDV00430.1"/>
    <property type="molecule type" value="Genomic_DNA"/>
</dbReference>